<dbReference type="Gene3D" id="1.10.357.10">
    <property type="entry name" value="Tetracycline Repressor, domain 2"/>
    <property type="match status" value="1"/>
</dbReference>
<sequence>MKRLLDSNPVGGLRLTPEERRSGLIDAALRSIIKHGQAGLSVRAVCQEAGVSAGLLPHHFPGKDALIVEAYRKLTEDIYTQINETLEAASGSSSEDKLRLFIELSFKQPVLNADFFRIWLVFWNLSQQQSEIAKLRDEVNRKVVNSLQTLIEGVAQDAALEQVNFRLAAIGLSGLMDGLWLEWSLNPAGFSPEEATEICQCWVDALLSGGLGRLATVTSS</sequence>
<evidence type="ECO:0000259" key="6">
    <source>
        <dbReference type="PROSITE" id="PS50977"/>
    </source>
</evidence>
<keyword evidence="3 5" id="KW-0238">DNA-binding</keyword>
<accession>A0ABN1IAW7</accession>
<protein>
    <submittedName>
        <fullName evidence="7">TetR family transcriptional regulator C-terminal domain-containing protein</fullName>
    </submittedName>
</protein>
<dbReference type="PANTHER" id="PTHR30055">
    <property type="entry name" value="HTH-TYPE TRANSCRIPTIONAL REGULATOR RUTR"/>
    <property type="match status" value="1"/>
</dbReference>
<keyword evidence="1" id="KW-0678">Repressor</keyword>
<dbReference type="SUPFAM" id="SSF48498">
    <property type="entry name" value="Tetracyclin repressor-like, C-terminal domain"/>
    <property type="match status" value="1"/>
</dbReference>
<keyword evidence="8" id="KW-1185">Reference proteome</keyword>
<evidence type="ECO:0000256" key="1">
    <source>
        <dbReference type="ARBA" id="ARBA00022491"/>
    </source>
</evidence>
<proteinExistence type="predicted"/>
<dbReference type="InterPro" id="IPR001647">
    <property type="entry name" value="HTH_TetR"/>
</dbReference>
<keyword evidence="2" id="KW-0805">Transcription regulation</keyword>
<dbReference type="EMBL" id="BAAAET010000005">
    <property type="protein sequence ID" value="GAA0700851.1"/>
    <property type="molecule type" value="Genomic_DNA"/>
</dbReference>
<evidence type="ECO:0000256" key="4">
    <source>
        <dbReference type="ARBA" id="ARBA00023163"/>
    </source>
</evidence>
<gene>
    <name evidence="7" type="ORF">GCM10009104_32430</name>
</gene>
<feature type="DNA-binding region" description="H-T-H motif" evidence="5">
    <location>
        <begin position="41"/>
        <end position="60"/>
    </location>
</feature>
<dbReference type="Proteomes" id="UP001499915">
    <property type="component" value="Unassembled WGS sequence"/>
</dbReference>
<dbReference type="Pfam" id="PF13977">
    <property type="entry name" value="TetR_C_6"/>
    <property type="match status" value="1"/>
</dbReference>
<name>A0ABN1IAW7_9GAMM</name>
<feature type="domain" description="HTH tetR-type" evidence="6">
    <location>
        <begin position="18"/>
        <end position="78"/>
    </location>
</feature>
<dbReference type="PRINTS" id="PR00455">
    <property type="entry name" value="HTHTETR"/>
</dbReference>
<dbReference type="RefSeq" id="WP_343808452.1">
    <property type="nucleotide sequence ID" value="NZ_BAAAET010000005.1"/>
</dbReference>
<dbReference type="InterPro" id="IPR036271">
    <property type="entry name" value="Tet_transcr_reg_TetR-rel_C_sf"/>
</dbReference>
<reference evidence="7 8" key="1">
    <citation type="journal article" date="2019" name="Int. J. Syst. Evol. Microbiol.">
        <title>The Global Catalogue of Microorganisms (GCM) 10K type strain sequencing project: providing services to taxonomists for standard genome sequencing and annotation.</title>
        <authorList>
            <consortium name="The Broad Institute Genomics Platform"/>
            <consortium name="The Broad Institute Genome Sequencing Center for Infectious Disease"/>
            <person name="Wu L."/>
            <person name="Ma J."/>
        </authorList>
    </citation>
    <scope>NUCLEOTIDE SEQUENCE [LARGE SCALE GENOMIC DNA]</scope>
    <source>
        <strain evidence="7 8">JCM 15134</strain>
    </source>
</reference>
<dbReference type="InterPro" id="IPR039538">
    <property type="entry name" value="BetI_C"/>
</dbReference>
<organism evidence="7 8">
    <name type="scientific">Marinobacterium maritimum</name>
    <dbReference type="NCBI Taxonomy" id="500162"/>
    <lineage>
        <taxon>Bacteria</taxon>
        <taxon>Pseudomonadati</taxon>
        <taxon>Pseudomonadota</taxon>
        <taxon>Gammaproteobacteria</taxon>
        <taxon>Oceanospirillales</taxon>
        <taxon>Oceanospirillaceae</taxon>
        <taxon>Marinobacterium</taxon>
    </lineage>
</organism>
<evidence type="ECO:0000313" key="8">
    <source>
        <dbReference type="Proteomes" id="UP001499915"/>
    </source>
</evidence>
<dbReference type="PANTHER" id="PTHR30055:SF234">
    <property type="entry name" value="HTH-TYPE TRANSCRIPTIONAL REGULATOR BETI"/>
    <property type="match status" value="1"/>
</dbReference>
<evidence type="ECO:0000256" key="3">
    <source>
        <dbReference type="ARBA" id="ARBA00023125"/>
    </source>
</evidence>
<dbReference type="Pfam" id="PF00440">
    <property type="entry name" value="TetR_N"/>
    <property type="match status" value="1"/>
</dbReference>
<keyword evidence="4" id="KW-0804">Transcription</keyword>
<evidence type="ECO:0000256" key="5">
    <source>
        <dbReference type="PROSITE-ProRule" id="PRU00335"/>
    </source>
</evidence>
<comment type="caution">
    <text evidence="7">The sequence shown here is derived from an EMBL/GenBank/DDBJ whole genome shotgun (WGS) entry which is preliminary data.</text>
</comment>
<evidence type="ECO:0000313" key="7">
    <source>
        <dbReference type="EMBL" id="GAA0700851.1"/>
    </source>
</evidence>
<dbReference type="InterPro" id="IPR050109">
    <property type="entry name" value="HTH-type_TetR-like_transc_reg"/>
</dbReference>
<dbReference type="InterPro" id="IPR009057">
    <property type="entry name" value="Homeodomain-like_sf"/>
</dbReference>
<dbReference type="SUPFAM" id="SSF46689">
    <property type="entry name" value="Homeodomain-like"/>
    <property type="match status" value="1"/>
</dbReference>
<dbReference type="PROSITE" id="PS50977">
    <property type="entry name" value="HTH_TETR_2"/>
    <property type="match status" value="1"/>
</dbReference>
<evidence type="ECO:0000256" key="2">
    <source>
        <dbReference type="ARBA" id="ARBA00023015"/>
    </source>
</evidence>